<evidence type="ECO:0000313" key="4">
    <source>
        <dbReference type="EMBL" id="MBW8268096.1"/>
    </source>
</evidence>
<proteinExistence type="predicted"/>
<keyword evidence="1" id="KW-0808">Transferase</keyword>
<dbReference type="PANTHER" id="PTHR10545:SF42">
    <property type="entry name" value="ACETYLTRANSFERASE"/>
    <property type="match status" value="1"/>
</dbReference>
<dbReference type="Gene3D" id="3.40.630.30">
    <property type="match status" value="1"/>
</dbReference>
<name>A0ABS7EXL4_9PROT</name>
<dbReference type="InterPro" id="IPR016181">
    <property type="entry name" value="Acyl_CoA_acyltransferase"/>
</dbReference>
<protein>
    <submittedName>
        <fullName evidence="4">GNAT family N-acetyltransferase</fullName>
    </submittedName>
</protein>
<keyword evidence="2" id="KW-0012">Acyltransferase</keyword>
<keyword evidence="5" id="KW-1185">Reference proteome</keyword>
<dbReference type="PROSITE" id="PS51186">
    <property type="entry name" value="GNAT"/>
    <property type="match status" value="1"/>
</dbReference>
<dbReference type="InterPro" id="IPR000182">
    <property type="entry name" value="GNAT_dom"/>
</dbReference>
<dbReference type="RefSeq" id="WP_220115602.1">
    <property type="nucleotide sequence ID" value="NZ_JAHZUY010000002.1"/>
</dbReference>
<evidence type="ECO:0000259" key="3">
    <source>
        <dbReference type="PROSITE" id="PS51186"/>
    </source>
</evidence>
<dbReference type="InterPro" id="IPR051016">
    <property type="entry name" value="Diverse_Substrate_AcTransf"/>
</dbReference>
<evidence type="ECO:0000313" key="5">
    <source>
        <dbReference type="Proteomes" id="UP001519924"/>
    </source>
</evidence>
<feature type="domain" description="N-acetyltransferase" evidence="3">
    <location>
        <begin position="13"/>
        <end position="160"/>
    </location>
</feature>
<dbReference type="SUPFAM" id="SSF55729">
    <property type="entry name" value="Acyl-CoA N-acyltransferases (Nat)"/>
    <property type="match status" value="1"/>
</dbReference>
<gene>
    <name evidence="4" type="ORF">K1J50_01195</name>
</gene>
<dbReference type="EMBL" id="JAHZUY010000002">
    <property type="protein sequence ID" value="MBW8268096.1"/>
    <property type="molecule type" value="Genomic_DNA"/>
</dbReference>
<dbReference type="Pfam" id="PF00583">
    <property type="entry name" value="Acetyltransf_1"/>
    <property type="match status" value="1"/>
</dbReference>
<organism evidence="4 5">
    <name type="scientific">Caldovatus aquaticus</name>
    <dbReference type="NCBI Taxonomy" id="2865671"/>
    <lineage>
        <taxon>Bacteria</taxon>
        <taxon>Pseudomonadati</taxon>
        <taxon>Pseudomonadota</taxon>
        <taxon>Alphaproteobacteria</taxon>
        <taxon>Acetobacterales</taxon>
        <taxon>Roseomonadaceae</taxon>
        <taxon>Caldovatus</taxon>
    </lineage>
</organism>
<reference evidence="4 5" key="1">
    <citation type="submission" date="2021-08" db="EMBL/GenBank/DDBJ databases">
        <title>Caldovatus sediminis gen. nov., sp. nov., a moderately thermophilic bacterium isolated from a hot spring.</title>
        <authorList>
            <person name="Hu C.-J."/>
            <person name="Li W.-J."/>
            <person name="Xian W.-D."/>
        </authorList>
    </citation>
    <scope>NUCLEOTIDE SEQUENCE [LARGE SCALE GENOMIC DNA]</scope>
    <source>
        <strain evidence="4 5">SYSU G05006</strain>
    </source>
</reference>
<comment type="caution">
    <text evidence="4">The sequence shown here is derived from an EMBL/GenBank/DDBJ whole genome shotgun (WGS) entry which is preliminary data.</text>
</comment>
<sequence>MSGPPAASPPPGIAIRPPEAWHRADWERLYAGYAAFYKTAQTPEMRARVWSWIRDPAHEVKALIAETAEGRAVGLAHYRPFARPLSASVGGFLDDLFVEEAHRGRGIAEALIAAVAEIGCARGWSLIRWITADDNYRARSVYDRLATRTFWITYDLKLPG</sequence>
<dbReference type="Proteomes" id="UP001519924">
    <property type="component" value="Unassembled WGS sequence"/>
</dbReference>
<dbReference type="PANTHER" id="PTHR10545">
    <property type="entry name" value="DIAMINE N-ACETYLTRANSFERASE"/>
    <property type="match status" value="1"/>
</dbReference>
<evidence type="ECO:0000256" key="1">
    <source>
        <dbReference type="ARBA" id="ARBA00022679"/>
    </source>
</evidence>
<accession>A0ABS7EXL4</accession>
<dbReference type="CDD" id="cd04301">
    <property type="entry name" value="NAT_SF"/>
    <property type="match status" value="1"/>
</dbReference>
<evidence type="ECO:0000256" key="2">
    <source>
        <dbReference type="ARBA" id="ARBA00023315"/>
    </source>
</evidence>